<dbReference type="OrthoDB" id="5954035at2759"/>
<comment type="caution">
    <text evidence="10">The sequence shown here is derived from an EMBL/GenBank/DDBJ whole genome shotgun (WGS) entry which is preliminary data.</text>
</comment>
<keyword evidence="2" id="KW-0808">Transferase</keyword>
<dbReference type="Pfam" id="PF00561">
    <property type="entry name" value="Abhydrolase_1"/>
    <property type="match status" value="1"/>
</dbReference>
<dbReference type="Proteomes" id="UP000078544">
    <property type="component" value="Unassembled WGS sequence"/>
</dbReference>
<dbReference type="GO" id="GO:0051793">
    <property type="term" value="P:medium-chain fatty acid catabolic process"/>
    <property type="evidence" value="ECO:0007669"/>
    <property type="project" value="UniProtKB-ARBA"/>
</dbReference>
<dbReference type="InterPro" id="IPR050960">
    <property type="entry name" value="AB_hydrolase_4_sf"/>
</dbReference>
<evidence type="ECO:0000256" key="4">
    <source>
        <dbReference type="ARBA" id="ARBA00050620"/>
    </source>
</evidence>
<feature type="domain" description="AB hydrolase-1" evidence="9">
    <location>
        <begin position="122"/>
        <end position="361"/>
    </location>
</feature>
<accession>A0A168CG84</accession>
<dbReference type="InterPro" id="IPR029058">
    <property type="entry name" value="AB_hydrolase_fold"/>
</dbReference>
<dbReference type="PANTHER" id="PTHR10794">
    <property type="entry name" value="ABHYDROLASE DOMAIN-CONTAINING PROTEIN"/>
    <property type="match status" value="1"/>
</dbReference>
<evidence type="ECO:0000256" key="3">
    <source>
        <dbReference type="ARBA" id="ARBA00022801"/>
    </source>
</evidence>
<keyword evidence="11" id="KW-1185">Reference proteome</keyword>
<evidence type="ECO:0000313" key="11">
    <source>
        <dbReference type="Proteomes" id="UP000078544"/>
    </source>
</evidence>
<keyword evidence="3 10" id="KW-0378">Hydrolase</keyword>
<organism evidence="10 11">
    <name type="scientific">Moelleriella libera RCEF 2490</name>
    <dbReference type="NCBI Taxonomy" id="1081109"/>
    <lineage>
        <taxon>Eukaryota</taxon>
        <taxon>Fungi</taxon>
        <taxon>Dikarya</taxon>
        <taxon>Ascomycota</taxon>
        <taxon>Pezizomycotina</taxon>
        <taxon>Sordariomycetes</taxon>
        <taxon>Hypocreomycetidae</taxon>
        <taxon>Hypocreales</taxon>
        <taxon>Clavicipitaceae</taxon>
        <taxon>Moelleriella</taxon>
    </lineage>
</organism>
<dbReference type="FunFam" id="3.40.50.1820:FF:000137">
    <property type="entry name" value="EEB1p Acyl-coenzymeA:ethanol O-acyltransferase"/>
    <property type="match status" value="1"/>
</dbReference>
<dbReference type="PANTHER" id="PTHR10794:SF63">
    <property type="entry name" value="ALPHA_BETA HYDROLASE 1, ISOFORM A"/>
    <property type="match status" value="1"/>
</dbReference>
<reference evidence="10 11" key="1">
    <citation type="journal article" date="2016" name="Genome Biol. Evol.">
        <title>Divergent and convergent evolution of fungal pathogenicity.</title>
        <authorList>
            <person name="Shang Y."/>
            <person name="Xiao G."/>
            <person name="Zheng P."/>
            <person name="Cen K."/>
            <person name="Zhan S."/>
            <person name="Wang C."/>
        </authorList>
    </citation>
    <scope>NUCLEOTIDE SEQUENCE [LARGE SCALE GENOMIC DNA]</scope>
    <source>
        <strain evidence="10 11">RCEF 2490</strain>
    </source>
</reference>
<dbReference type="GO" id="GO:0051792">
    <property type="term" value="P:medium-chain fatty acid biosynthetic process"/>
    <property type="evidence" value="ECO:0007669"/>
    <property type="project" value="TreeGrafter"/>
</dbReference>
<feature type="active site" description="Charge relay system" evidence="8">
    <location>
        <position position="203"/>
    </location>
</feature>
<proteinExistence type="inferred from homology"/>
<protein>
    <recommendedName>
        <fullName evidence="6">alcohol O-acetyltransferase</fullName>
        <ecNumber evidence="6">2.3.1.84</ecNumber>
    </recommendedName>
    <alternativeName>
        <fullName evidence="7">Alcohol O-acetyltransferase</fullName>
    </alternativeName>
</protein>
<dbReference type="PIRSF" id="PIRSF005211">
    <property type="entry name" value="Ab_hydro_YheT"/>
    <property type="match status" value="1"/>
</dbReference>
<name>A0A168CG84_9HYPO</name>
<dbReference type="SUPFAM" id="SSF53474">
    <property type="entry name" value="alpha/beta-Hydrolases"/>
    <property type="match status" value="1"/>
</dbReference>
<dbReference type="STRING" id="1081109.A0A168CG84"/>
<feature type="active site" description="Charge relay system" evidence="8">
    <location>
        <position position="361"/>
    </location>
</feature>
<evidence type="ECO:0000256" key="7">
    <source>
        <dbReference type="ARBA" id="ARBA00080774"/>
    </source>
</evidence>
<comment type="catalytic activity">
    <reaction evidence="4">
        <text>an aliphatic alcohol + acetyl-CoA = an acetyl ester + CoA</text>
        <dbReference type="Rhea" id="RHEA:17229"/>
        <dbReference type="ChEBI" id="CHEBI:2571"/>
        <dbReference type="ChEBI" id="CHEBI:47622"/>
        <dbReference type="ChEBI" id="CHEBI:57287"/>
        <dbReference type="ChEBI" id="CHEBI:57288"/>
        <dbReference type="EC" id="2.3.1.84"/>
    </reaction>
</comment>
<dbReference type="EMBL" id="AZGY01000007">
    <property type="protein sequence ID" value="KZZ96558.1"/>
    <property type="molecule type" value="Genomic_DNA"/>
</dbReference>
<dbReference type="InterPro" id="IPR000073">
    <property type="entry name" value="AB_hydrolase_1"/>
</dbReference>
<evidence type="ECO:0000256" key="1">
    <source>
        <dbReference type="ARBA" id="ARBA00010884"/>
    </source>
</evidence>
<dbReference type="InterPro" id="IPR012020">
    <property type="entry name" value="ABHD4"/>
</dbReference>
<evidence type="ECO:0000313" key="10">
    <source>
        <dbReference type="EMBL" id="KZZ96558.1"/>
    </source>
</evidence>
<dbReference type="GO" id="GO:0004026">
    <property type="term" value="F:alcohol O-acetyltransferase activity"/>
    <property type="evidence" value="ECO:0007669"/>
    <property type="project" value="UniProtKB-EC"/>
</dbReference>
<gene>
    <name evidence="10" type="ORF">AAL_03787</name>
</gene>
<comment type="function">
    <text evidence="5">Displays enzymatic activity both for medium-chain fatty acid (MCFA) ethyl ester synthesis and hydrolysis (esterase activity). MCFA are toxic for yeast and this enzyme could thus be involved in their detoxification by esterification.</text>
</comment>
<evidence type="ECO:0000256" key="2">
    <source>
        <dbReference type="ARBA" id="ARBA00022679"/>
    </source>
</evidence>
<evidence type="ECO:0000256" key="8">
    <source>
        <dbReference type="PIRSR" id="PIRSR005211-1"/>
    </source>
</evidence>
<feature type="active site" description="Charge relay system" evidence="8">
    <location>
        <position position="332"/>
    </location>
</feature>
<evidence type="ECO:0000256" key="5">
    <source>
        <dbReference type="ARBA" id="ARBA00054277"/>
    </source>
</evidence>
<sequence>MEWLGQAKINFTHAASPRPLRGKDGKDTDLLEVVKAATPPCHLNPLLFNGHLQTMWTATKPHGPPVYYRRRTFEADHRTYRGTFAVDFAVEPYEGHDDTLPRRTTYYSDEEFASLGSDDSKPMLIVLHGLSGGSHEVYLRHTIAPLLGQGGWEACVVNSRGCAMSKITSGVLYNARATWDIRQTVKWLTDKFPNRPLFGLGFSLGANMLTNYCAEEAEHCVLKGAIVCSNPFNLEVSSKMLQSSLLGKEVYLRAMGASMRELARTQKEALKKYSTLDLPSIERGTYLYDFDREVQCPTWGYPTETAYYRDASSTDAVLDIRIPFVALQATDDPIAVKEALPLEEFRLNPNTIMITTSLGGHLCWFELGGGRWHPKPAEQVCNFLNHLAFKTDPTSLKPSSESTLPYNLPEGIEYKPMRRRLAIHGQ</sequence>
<dbReference type="GO" id="GO:0047372">
    <property type="term" value="F:monoacylglycerol lipase activity"/>
    <property type="evidence" value="ECO:0007669"/>
    <property type="project" value="TreeGrafter"/>
</dbReference>
<dbReference type="EC" id="2.3.1.84" evidence="6"/>
<evidence type="ECO:0000256" key="6">
    <source>
        <dbReference type="ARBA" id="ARBA00066969"/>
    </source>
</evidence>
<evidence type="ECO:0000259" key="9">
    <source>
        <dbReference type="Pfam" id="PF00561"/>
    </source>
</evidence>
<dbReference type="Gene3D" id="3.40.50.1820">
    <property type="entry name" value="alpha/beta hydrolase"/>
    <property type="match status" value="1"/>
</dbReference>
<dbReference type="AlphaFoldDB" id="A0A168CG84"/>
<dbReference type="GO" id="GO:0008126">
    <property type="term" value="F:acetylesterase activity"/>
    <property type="evidence" value="ECO:0007669"/>
    <property type="project" value="TreeGrafter"/>
</dbReference>
<comment type="similarity">
    <text evidence="1">Belongs to the AB hydrolase superfamily. AB hydrolase 4 family.</text>
</comment>